<organism evidence="2 3">
    <name type="scientific">Saprospira grandis (strain Lewin)</name>
    <dbReference type="NCBI Taxonomy" id="984262"/>
    <lineage>
        <taxon>Bacteria</taxon>
        <taxon>Pseudomonadati</taxon>
        <taxon>Bacteroidota</taxon>
        <taxon>Saprospiria</taxon>
        <taxon>Saprospirales</taxon>
        <taxon>Saprospiraceae</taxon>
        <taxon>Saprospira</taxon>
    </lineage>
</organism>
<dbReference type="RefSeq" id="WP_015693311.1">
    <property type="nucleotide sequence ID" value="NC_016940.1"/>
</dbReference>
<dbReference type="OrthoDB" id="9758448at2"/>
<dbReference type="KEGG" id="sgn:SGRA_2981"/>
<gene>
    <name evidence="2" type="ordered locus">SGRA_2981</name>
</gene>
<evidence type="ECO:0000313" key="2">
    <source>
        <dbReference type="EMBL" id="AFC25709.1"/>
    </source>
</evidence>
<keyword evidence="3" id="KW-1185">Reference proteome</keyword>
<dbReference type="HOGENOM" id="CLU_087522_0_0_10"/>
<dbReference type="EMBL" id="CP002831">
    <property type="protein sequence ID" value="AFC25709.1"/>
    <property type="molecule type" value="Genomic_DNA"/>
</dbReference>
<name>H6LAW6_SAPGL</name>
<feature type="signal peptide" evidence="1">
    <location>
        <begin position="1"/>
        <end position="18"/>
    </location>
</feature>
<dbReference type="Gene3D" id="2.40.160.60">
    <property type="entry name" value="Outer membrane protein transport protein (OMPP1/FadL/TodX)"/>
    <property type="match status" value="1"/>
</dbReference>
<evidence type="ECO:0008006" key="4">
    <source>
        <dbReference type="Google" id="ProtNLM"/>
    </source>
</evidence>
<protein>
    <recommendedName>
        <fullName evidence="4">PorV/PorQ family protein</fullName>
    </recommendedName>
</protein>
<sequence>MRTLYTLLLASMAFGLFAQQGQPQSAAARGAALGNASVAFTDINAAYSNQAGLAFLEELSFSAYGERRFLAEGLNSFLFAAAYPLENNQGTFGLTLNYFGFSAYNEQKIGLAYARKLSERFALGVQLDYLGTRIPTYGSANSFTFELGLTAKISEELTLAAHVYNPVHAKLGQLDERLPALFNLGLAYHPSEKVGIYAALEKDIYNQPFGAKAGIEYQAHKIFKLRAGMQLSDLSQLSFGLGLDLDELQIDLATAYHQVLGFTPSFALSYRLQKTEKAAEAKTEEE</sequence>
<keyword evidence="1" id="KW-0732">Signal</keyword>
<dbReference type="Proteomes" id="UP000007519">
    <property type="component" value="Chromosome"/>
</dbReference>
<feature type="chain" id="PRO_5003604171" description="PorV/PorQ family protein" evidence="1">
    <location>
        <begin position="19"/>
        <end position="286"/>
    </location>
</feature>
<reference evidence="2 3" key="1">
    <citation type="journal article" date="2012" name="Stand. Genomic Sci.">
        <title>Complete genome sequencing and analysis of Saprospira grandis str. Lewin, a predatory marine bacterium.</title>
        <authorList>
            <person name="Saw J.H."/>
            <person name="Yuryev A."/>
            <person name="Kanbe M."/>
            <person name="Hou S."/>
            <person name="Young A.G."/>
            <person name="Aizawa S."/>
            <person name="Alam M."/>
        </authorList>
    </citation>
    <scope>NUCLEOTIDE SEQUENCE [LARGE SCALE GENOMIC DNA]</scope>
    <source>
        <strain evidence="2 3">Lewin</strain>
    </source>
</reference>
<accession>H6LAW6</accession>
<dbReference type="AlphaFoldDB" id="H6LAW6"/>
<evidence type="ECO:0000313" key="3">
    <source>
        <dbReference type="Proteomes" id="UP000007519"/>
    </source>
</evidence>
<dbReference type="STRING" id="984262.SGRA_2981"/>
<proteinExistence type="predicted"/>
<dbReference type="eggNOG" id="COG1555">
    <property type="taxonomic scope" value="Bacteria"/>
</dbReference>
<dbReference type="SUPFAM" id="SSF56935">
    <property type="entry name" value="Porins"/>
    <property type="match status" value="1"/>
</dbReference>
<evidence type="ECO:0000256" key="1">
    <source>
        <dbReference type="SAM" id="SignalP"/>
    </source>
</evidence>